<reference evidence="2" key="2">
    <citation type="submission" date="2020-09" db="EMBL/GenBank/DDBJ databases">
        <authorList>
            <person name="Sun Q."/>
            <person name="Zhou Y."/>
        </authorList>
    </citation>
    <scope>NUCLEOTIDE SEQUENCE</scope>
    <source>
        <strain evidence="2">CGMCC 4.7403</strain>
    </source>
</reference>
<proteinExistence type="predicted"/>
<accession>A0A919L545</accession>
<keyword evidence="3" id="KW-1185">Reference proteome</keyword>
<evidence type="ECO:0000313" key="2">
    <source>
        <dbReference type="EMBL" id="GHH85165.1"/>
    </source>
</evidence>
<feature type="region of interest" description="Disordered" evidence="1">
    <location>
        <begin position="1"/>
        <end position="22"/>
    </location>
</feature>
<evidence type="ECO:0000313" key="3">
    <source>
        <dbReference type="Proteomes" id="UP000603227"/>
    </source>
</evidence>
<protein>
    <submittedName>
        <fullName evidence="2">Uncharacterized protein</fullName>
    </submittedName>
</protein>
<dbReference type="AlphaFoldDB" id="A0A919L545"/>
<dbReference type="EMBL" id="BNAT01000004">
    <property type="protein sequence ID" value="GHH85165.1"/>
    <property type="molecule type" value="Genomic_DNA"/>
</dbReference>
<organism evidence="2 3">
    <name type="scientific">Streptomyces capitiformicae</name>
    <dbReference type="NCBI Taxonomy" id="2014920"/>
    <lineage>
        <taxon>Bacteria</taxon>
        <taxon>Bacillati</taxon>
        <taxon>Actinomycetota</taxon>
        <taxon>Actinomycetes</taxon>
        <taxon>Kitasatosporales</taxon>
        <taxon>Streptomycetaceae</taxon>
        <taxon>Streptomyces</taxon>
    </lineage>
</organism>
<evidence type="ECO:0000256" key="1">
    <source>
        <dbReference type="SAM" id="MobiDB-lite"/>
    </source>
</evidence>
<sequence>MGRTEGVGGVGGAGREGADEPVEGVRFTFDGQHLTECVPHHRGDRLRAPGGKGPAPHVRSLAQRVEHRVEQRPECAGSLGA</sequence>
<name>A0A919L545_9ACTN</name>
<comment type="caution">
    <text evidence="2">The sequence shown here is derived from an EMBL/GenBank/DDBJ whole genome shotgun (WGS) entry which is preliminary data.</text>
</comment>
<gene>
    <name evidence="2" type="ORF">GCM10017771_17020</name>
</gene>
<feature type="compositionally biased region" description="Gly residues" evidence="1">
    <location>
        <begin position="1"/>
        <end position="15"/>
    </location>
</feature>
<reference evidence="2" key="1">
    <citation type="journal article" date="2014" name="Int. J. Syst. Evol. Microbiol.">
        <title>Complete genome sequence of Corynebacterium casei LMG S-19264T (=DSM 44701T), isolated from a smear-ripened cheese.</title>
        <authorList>
            <consortium name="US DOE Joint Genome Institute (JGI-PGF)"/>
            <person name="Walter F."/>
            <person name="Albersmeier A."/>
            <person name="Kalinowski J."/>
            <person name="Ruckert C."/>
        </authorList>
    </citation>
    <scope>NUCLEOTIDE SEQUENCE</scope>
    <source>
        <strain evidence="2">CGMCC 4.7403</strain>
    </source>
</reference>
<dbReference type="Proteomes" id="UP000603227">
    <property type="component" value="Unassembled WGS sequence"/>
</dbReference>